<name>A0A5A9XFM9_9BACT</name>
<dbReference type="InterPro" id="IPR016024">
    <property type="entry name" value="ARM-type_fold"/>
</dbReference>
<reference evidence="1 2" key="1">
    <citation type="submission" date="2019-04" db="EMBL/GenBank/DDBJ databases">
        <title>Geobacter ruber sp. nov., ferric-reducing bacteria isolated from paddy soil.</title>
        <authorList>
            <person name="Xu Z."/>
            <person name="Masuda Y."/>
            <person name="Itoh H."/>
            <person name="Senoo K."/>
        </authorList>
    </citation>
    <scope>NUCLEOTIDE SEQUENCE [LARGE SCALE GENOMIC DNA]</scope>
    <source>
        <strain evidence="1 2">Red88</strain>
    </source>
</reference>
<evidence type="ECO:0000313" key="2">
    <source>
        <dbReference type="Proteomes" id="UP000324298"/>
    </source>
</evidence>
<gene>
    <name evidence="1" type="ORF">ET418_10695</name>
</gene>
<comment type="caution">
    <text evidence="1">The sequence shown here is derived from an EMBL/GenBank/DDBJ whole genome shotgun (WGS) entry which is preliminary data.</text>
</comment>
<dbReference type="Proteomes" id="UP000324298">
    <property type="component" value="Unassembled WGS sequence"/>
</dbReference>
<sequence>MTRALKIDKSLRERRRIIRLLDFLKRDDLTGDQMERIGRRLQKSGKRALNPLVRKLWQEHNGTAIYRYTCMLDFFDASAWMDQLIQITIQRKDLEEDGKLALLDLLHDSGIDVTAPPFASLTGYGAASLDGFIDDCLKDGERGLVRFIDNFLDVTDDFRERMIHRLAELDSPDAVTLLEILLSFERPEIVREAILALGRIKSGCALDVLTRAERRHEGDVAELIRRSIRRLSFLGIKEPTELPQPFPMPLPFHDVQAGPIDFYGARSLWFAWKLDDSAFAALLILTGESDGLLNAVSYRMRDEKEYNLVLKDLINGEMLLPVDPGYALASLREALHRSREQGFYLPPDFYVDMRLFRPDSLKPEAYIPRFSLNHLDGIVEKIPGYVMTSNELLDDPSLEGWILSEPAVYDAAERFMALEEKDGVEGVTAEALEAEINLFCDEMVIPRRAEIIKRLLLTADYMQQTGSEDDAVQRTLATALSLVGGFLPESRHPFIRRLVLDSVDTARQALAEGYDLRLEEGYTNDEE</sequence>
<dbReference type="OrthoDB" id="5390106at2"/>
<dbReference type="SUPFAM" id="SSF48371">
    <property type="entry name" value="ARM repeat"/>
    <property type="match status" value="1"/>
</dbReference>
<dbReference type="EMBL" id="SRSD01000006">
    <property type="protein sequence ID" value="KAA0891245.1"/>
    <property type="molecule type" value="Genomic_DNA"/>
</dbReference>
<organism evidence="1 2">
    <name type="scientific">Oryzomonas rubra</name>
    <dbReference type="NCBI Taxonomy" id="2509454"/>
    <lineage>
        <taxon>Bacteria</taxon>
        <taxon>Pseudomonadati</taxon>
        <taxon>Thermodesulfobacteriota</taxon>
        <taxon>Desulfuromonadia</taxon>
        <taxon>Geobacterales</taxon>
        <taxon>Geobacteraceae</taxon>
        <taxon>Oryzomonas</taxon>
    </lineage>
</organism>
<proteinExistence type="predicted"/>
<keyword evidence="2" id="KW-1185">Reference proteome</keyword>
<protein>
    <submittedName>
        <fullName evidence="1">HEAT repeat domain-containing protein</fullName>
    </submittedName>
</protein>
<accession>A0A5A9XFM9</accession>
<dbReference type="Pfam" id="PF13646">
    <property type="entry name" value="HEAT_2"/>
    <property type="match status" value="1"/>
</dbReference>
<dbReference type="RefSeq" id="WP_149307609.1">
    <property type="nucleotide sequence ID" value="NZ_SRSD01000006.1"/>
</dbReference>
<dbReference type="AlphaFoldDB" id="A0A5A9XFM9"/>
<evidence type="ECO:0000313" key="1">
    <source>
        <dbReference type="EMBL" id="KAA0891245.1"/>
    </source>
</evidence>